<organism evidence="9 10">
    <name type="scientific">Ranitomeya imitator</name>
    <name type="common">mimic poison frog</name>
    <dbReference type="NCBI Taxonomy" id="111125"/>
    <lineage>
        <taxon>Eukaryota</taxon>
        <taxon>Metazoa</taxon>
        <taxon>Chordata</taxon>
        <taxon>Craniata</taxon>
        <taxon>Vertebrata</taxon>
        <taxon>Euteleostomi</taxon>
        <taxon>Amphibia</taxon>
        <taxon>Batrachia</taxon>
        <taxon>Anura</taxon>
        <taxon>Neobatrachia</taxon>
        <taxon>Hyloidea</taxon>
        <taxon>Dendrobatidae</taxon>
        <taxon>Dendrobatinae</taxon>
        <taxon>Ranitomeya</taxon>
    </lineage>
</organism>
<name>A0ABN9LFC7_9NEOB</name>
<evidence type="ECO:0000256" key="3">
    <source>
        <dbReference type="ARBA" id="ARBA00023054"/>
    </source>
</evidence>
<accession>A0ABN9LFC7</accession>
<evidence type="ECO:0000256" key="6">
    <source>
        <dbReference type="PROSITE-ProRule" id="PRU00094"/>
    </source>
</evidence>
<feature type="region of interest" description="Disordered" evidence="7">
    <location>
        <begin position="253"/>
        <end position="284"/>
    </location>
</feature>
<comment type="caution">
    <text evidence="9">The sequence shown here is derived from an EMBL/GenBank/DDBJ whole genome shotgun (WGS) entry which is preliminary data.</text>
</comment>
<sequence length="378" mass="40783">MSIAAASLESCHTDSSPTTNDPEVPGNQGKHRVTKRRAVLSNPMFALLTSVNVKKTNTTYLPSAVCPPALCFPLHCERRSAGKQSCDVTAASPTSLKGSAGTTGNSTSLSSGSANESPASRQAAAKLALRKQLEKTLLEIPPPKPPAPELNFLPSAANNEFIYLVGLEEVVQNLLETQGKTVPPPASHEPYSCAQCKTDFTSRWRQEKNGTIMCDVCMTSNQKKALKAEHTNRLKAAFVKALQQEQEIEQRILQQSSSPAQIKSEHSVQHHSLKQSPTPISRGLSGTTRGVLHTFPPTTKLSNAATLANRSVKPGERSLNKTNLTSGNWKKSPINAGGTLAFVNPGLTVHKSASVDRQREYLLDMIPSRSITQSSTWK</sequence>
<feature type="region of interest" description="Disordered" evidence="7">
    <location>
        <begin position="1"/>
        <end position="37"/>
    </location>
</feature>
<feature type="region of interest" description="Disordered" evidence="7">
    <location>
        <begin position="89"/>
        <end position="122"/>
    </location>
</feature>
<keyword evidence="5" id="KW-0539">Nucleus</keyword>
<evidence type="ECO:0000313" key="9">
    <source>
        <dbReference type="EMBL" id="CAJ0940477.1"/>
    </source>
</evidence>
<keyword evidence="10" id="KW-1185">Reference proteome</keyword>
<keyword evidence="6" id="KW-0479">Metal-binding</keyword>
<dbReference type="EMBL" id="CAUEEQ010017232">
    <property type="protein sequence ID" value="CAJ0940477.1"/>
    <property type="molecule type" value="Genomic_DNA"/>
</dbReference>
<dbReference type="SUPFAM" id="SSF57716">
    <property type="entry name" value="Glucocorticoid receptor-like (DNA-binding domain)"/>
    <property type="match status" value="1"/>
</dbReference>
<dbReference type="Pfam" id="PF00320">
    <property type="entry name" value="GATA"/>
    <property type="match status" value="1"/>
</dbReference>
<dbReference type="InterPro" id="IPR000679">
    <property type="entry name" value="Znf_GATA"/>
</dbReference>
<protein>
    <recommendedName>
        <fullName evidence="8">GATA-type domain-containing protein</fullName>
    </recommendedName>
</protein>
<comment type="subcellular location">
    <subcellularLocation>
        <location evidence="1">Nucleus</location>
    </subcellularLocation>
</comment>
<dbReference type="Proteomes" id="UP001176940">
    <property type="component" value="Unassembled WGS sequence"/>
</dbReference>
<reference evidence="9" key="1">
    <citation type="submission" date="2023-07" db="EMBL/GenBank/DDBJ databases">
        <authorList>
            <person name="Stuckert A."/>
        </authorList>
    </citation>
    <scope>NUCLEOTIDE SEQUENCE</scope>
</reference>
<evidence type="ECO:0000259" key="8">
    <source>
        <dbReference type="PROSITE" id="PS50114"/>
    </source>
</evidence>
<evidence type="ECO:0000256" key="1">
    <source>
        <dbReference type="ARBA" id="ARBA00004123"/>
    </source>
</evidence>
<keyword evidence="6" id="KW-0863">Zinc-finger</keyword>
<evidence type="ECO:0000313" key="10">
    <source>
        <dbReference type="Proteomes" id="UP001176940"/>
    </source>
</evidence>
<keyword evidence="2" id="KW-0805">Transcription regulation</keyword>
<evidence type="ECO:0000256" key="2">
    <source>
        <dbReference type="ARBA" id="ARBA00023015"/>
    </source>
</evidence>
<keyword evidence="3" id="KW-0175">Coiled coil</keyword>
<feature type="compositionally biased region" description="Low complexity" evidence="7">
    <location>
        <begin position="98"/>
        <end position="122"/>
    </location>
</feature>
<dbReference type="PANTHER" id="PTHR13455">
    <property type="entry name" value="TRANSCRIPTIONAL REPRESSOR P66-RELATED"/>
    <property type="match status" value="1"/>
</dbReference>
<feature type="compositionally biased region" description="Polar residues" evidence="7">
    <location>
        <begin position="274"/>
        <end position="284"/>
    </location>
</feature>
<evidence type="ECO:0000256" key="5">
    <source>
        <dbReference type="ARBA" id="ARBA00023242"/>
    </source>
</evidence>
<gene>
    <name evidence="9" type="ORF">RIMI_LOCUS8614124</name>
</gene>
<keyword evidence="4" id="KW-0804">Transcription</keyword>
<dbReference type="PROSITE" id="PS50114">
    <property type="entry name" value="GATA_ZN_FINGER_2"/>
    <property type="match status" value="1"/>
</dbReference>
<proteinExistence type="predicted"/>
<keyword evidence="6" id="KW-0862">Zinc</keyword>
<evidence type="ECO:0000256" key="7">
    <source>
        <dbReference type="SAM" id="MobiDB-lite"/>
    </source>
</evidence>
<dbReference type="InterPro" id="IPR040386">
    <property type="entry name" value="P66"/>
</dbReference>
<feature type="domain" description="GATA-type" evidence="8">
    <location>
        <begin position="187"/>
        <end position="217"/>
    </location>
</feature>
<evidence type="ECO:0000256" key="4">
    <source>
        <dbReference type="ARBA" id="ARBA00023163"/>
    </source>
</evidence>
<dbReference type="PANTHER" id="PTHR13455:SF3">
    <property type="entry name" value="TRANSCRIPTIONAL REPRESSOR P66-ALPHA"/>
    <property type="match status" value="1"/>
</dbReference>